<proteinExistence type="predicted"/>
<dbReference type="RefSeq" id="WP_055632451.1">
    <property type="nucleotide sequence ID" value="NZ_JBIRRP010000013.1"/>
</dbReference>
<dbReference type="STRING" id="1943.AQJ64_31790"/>
<accession>A0A101SRB2</accession>
<dbReference type="EMBL" id="LMWW01000053">
    <property type="protein sequence ID" value="KUN78548.1"/>
    <property type="molecule type" value="Genomic_DNA"/>
</dbReference>
<keyword evidence="4" id="KW-1185">Reference proteome</keyword>
<feature type="transmembrane region" description="Helical" evidence="1">
    <location>
        <begin position="140"/>
        <end position="161"/>
    </location>
</feature>
<gene>
    <name evidence="3" type="ORF">AQJ64_31790</name>
</gene>
<feature type="domain" description="Potassium channel" evidence="2">
    <location>
        <begin position="84"/>
        <end position="164"/>
    </location>
</feature>
<keyword evidence="1" id="KW-0812">Transmembrane</keyword>
<protein>
    <submittedName>
        <fullName evidence="3">Metal transporter</fullName>
    </submittedName>
</protein>
<organism evidence="3 4">
    <name type="scientific">Streptomyces griseoruber</name>
    <dbReference type="NCBI Taxonomy" id="1943"/>
    <lineage>
        <taxon>Bacteria</taxon>
        <taxon>Bacillati</taxon>
        <taxon>Actinomycetota</taxon>
        <taxon>Actinomycetes</taxon>
        <taxon>Kitasatosporales</taxon>
        <taxon>Streptomycetaceae</taxon>
        <taxon>Streptomyces</taxon>
    </lineage>
</organism>
<dbReference type="Gene3D" id="1.10.287.70">
    <property type="match status" value="1"/>
</dbReference>
<feature type="transmembrane region" description="Helical" evidence="1">
    <location>
        <begin position="40"/>
        <end position="61"/>
    </location>
</feature>
<comment type="caution">
    <text evidence="3">The sequence shown here is derived from an EMBL/GenBank/DDBJ whole genome shotgun (WGS) entry which is preliminary data.</text>
</comment>
<feature type="transmembrane region" description="Helical" evidence="1">
    <location>
        <begin position="73"/>
        <end position="95"/>
    </location>
</feature>
<name>A0A101SRB2_9ACTN</name>
<dbReference type="OrthoDB" id="9799090at2"/>
<reference evidence="3 4" key="1">
    <citation type="submission" date="2015-10" db="EMBL/GenBank/DDBJ databases">
        <title>Draft genome sequence of Streptomyces griseoruber DSM 40281, type strain for the species Streptomyces griseoruber.</title>
        <authorList>
            <person name="Ruckert C."/>
            <person name="Winkler A."/>
            <person name="Kalinowski J."/>
            <person name="Kampfer P."/>
            <person name="Glaeser S."/>
        </authorList>
    </citation>
    <scope>NUCLEOTIDE SEQUENCE [LARGE SCALE GENOMIC DNA]</scope>
    <source>
        <strain evidence="3 4">DSM 40281</strain>
    </source>
</reference>
<dbReference type="InterPro" id="IPR013099">
    <property type="entry name" value="K_chnl_dom"/>
</dbReference>
<dbReference type="Pfam" id="PF07885">
    <property type="entry name" value="Ion_trans_2"/>
    <property type="match status" value="1"/>
</dbReference>
<keyword evidence="1" id="KW-0472">Membrane</keyword>
<feature type="transmembrane region" description="Helical" evidence="1">
    <location>
        <begin position="12"/>
        <end position="34"/>
    </location>
</feature>
<sequence length="176" mass="18693">MVDDRAGAGPRAALWAVARSIGVPAGLVVAYYLLPMDGPWGVGPVAGLVLGLIAVTALFLWQVRAIVGSPHPGLRAVESLAAVVTLFALLFATSYFLLERATPGSFTEPLTRTDALYFALTVISTVGFGDITARTETARVMTMIQMAGGILLVGIATRVVVKAVDTGRRRRDPKRW</sequence>
<dbReference type="SUPFAM" id="SSF81324">
    <property type="entry name" value="Voltage-gated potassium channels"/>
    <property type="match status" value="1"/>
</dbReference>
<evidence type="ECO:0000256" key="1">
    <source>
        <dbReference type="SAM" id="Phobius"/>
    </source>
</evidence>
<evidence type="ECO:0000313" key="3">
    <source>
        <dbReference type="EMBL" id="KUN78548.1"/>
    </source>
</evidence>
<evidence type="ECO:0000313" key="4">
    <source>
        <dbReference type="Proteomes" id="UP000052982"/>
    </source>
</evidence>
<evidence type="ECO:0000259" key="2">
    <source>
        <dbReference type="Pfam" id="PF07885"/>
    </source>
</evidence>
<keyword evidence="1" id="KW-1133">Transmembrane helix</keyword>
<dbReference type="Proteomes" id="UP000052982">
    <property type="component" value="Unassembled WGS sequence"/>
</dbReference>
<feature type="transmembrane region" description="Helical" evidence="1">
    <location>
        <begin position="115"/>
        <end position="133"/>
    </location>
</feature>
<dbReference type="AlphaFoldDB" id="A0A101SRB2"/>